<organism evidence="1 2">
    <name type="scientific">Qipengyuania spongiae</name>
    <dbReference type="NCBI Taxonomy" id="2909673"/>
    <lineage>
        <taxon>Bacteria</taxon>
        <taxon>Pseudomonadati</taxon>
        <taxon>Pseudomonadota</taxon>
        <taxon>Alphaproteobacteria</taxon>
        <taxon>Sphingomonadales</taxon>
        <taxon>Erythrobacteraceae</taxon>
        <taxon>Qipengyuania</taxon>
    </lineage>
</organism>
<reference evidence="1" key="1">
    <citation type="submission" date="2022-02" db="EMBL/GenBank/DDBJ databases">
        <title>Qipengyuania spongiae sp. nov., isolated from marine sponge.</title>
        <authorList>
            <person name="Li Z."/>
            <person name="Zhang M."/>
        </authorList>
    </citation>
    <scope>NUCLEOTIDE SEQUENCE</scope>
    <source>
        <strain evidence="1">PHS-Z21</strain>
    </source>
</reference>
<name>A0ABY5T2R0_9SPHN</name>
<keyword evidence="2" id="KW-1185">Reference proteome</keyword>
<dbReference type="PANTHER" id="PTHR28152">
    <property type="entry name" value="HYDROXYACYL-THIOESTER DEHYDRATASE TYPE 2, MITOCHONDRIAL"/>
    <property type="match status" value="1"/>
</dbReference>
<evidence type="ECO:0008006" key="3">
    <source>
        <dbReference type="Google" id="ProtNLM"/>
    </source>
</evidence>
<dbReference type="InterPro" id="IPR052741">
    <property type="entry name" value="Mitochondrial_HTD2"/>
</dbReference>
<dbReference type="InterPro" id="IPR029069">
    <property type="entry name" value="HotDog_dom_sf"/>
</dbReference>
<protein>
    <recommendedName>
        <fullName evidence="3">N-terminal of MaoC-like dehydratase domain-containing protein</fullName>
    </recommendedName>
</protein>
<dbReference type="SUPFAM" id="SSF54637">
    <property type="entry name" value="Thioesterase/thiol ester dehydrase-isomerase"/>
    <property type="match status" value="2"/>
</dbReference>
<evidence type="ECO:0000313" key="1">
    <source>
        <dbReference type="EMBL" id="UVI39618.1"/>
    </source>
</evidence>
<dbReference type="RefSeq" id="WP_265559164.1">
    <property type="nucleotide sequence ID" value="NZ_CP092471.1"/>
</dbReference>
<accession>A0ABY5T2R0</accession>
<dbReference type="Proteomes" id="UP001065265">
    <property type="component" value="Chromosome"/>
</dbReference>
<dbReference type="Gene3D" id="3.10.129.10">
    <property type="entry name" value="Hotdog Thioesterase"/>
    <property type="match status" value="2"/>
</dbReference>
<sequence>MSGPVEPEALAEWTRAIGRSETREERCEIESLRRYALAVAADPAVENASPPLAHWAFFLPQPRDEELGQDGHPKRGAFLPAITLPRRMFAAADIVFEAPLVPDFEARMVATIADVTHKRGRSGDLVFVEVDRTISQGGAVCVRERQSYVYRDLGDPVPLPVPEEARAGVVWRPDSVSLFRFSAATFNSHRIHYDLPYAVEAEGYPALVVHGPFTAARLAGLAARKGALRRFAFRAQAPLFLGQPIYLEDNGNEVRAVRCDGVTAMSAKVEYRV</sequence>
<dbReference type="PANTHER" id="PTHR28152:SF1">
    <property type="entry name" value="HYDROXYACYL-THIOESTER DEHYDRATASE TYPE 2, MITOCHONDRIAL"/>
    <property type="match status" value="1"/>
</dbReference>
<proteinExistence type="predicted"/>
<evidence type="ECO:0000313" key="2">
    <source>
        <dbReference type="Proteomes" id="UP001065265"/>
    </source>
</evidence>
<dbReference type="EMBL" id="CP092471">
    <property type="protein sequence ID" value="UVI39618.1"/>
    <property type="molecule type" value="Genomic_DNA"/>
</dbReference>
<gene>
    <name evidence="1" type="ORF">L1F33_01240</name>
</gene>